<dbReference type="SUPFAM" id="SSF56300">
    <property type="entry name" value="Metallo-dependent phosphatases"/>
    <property type="match status" value="1"/>
</dbReference>
<dbReference type="GO" id="GO:0030145">
    <property type="term" value="F:manganese ion binding"/>
    <property type="evidence" value="ECO:0007669"/>
    <property type="project" value="TreeGrafter"/>
</dbReference>
<dbReference type="GO" id="GO:0008663">
    <property type="term" value="F:2',3'-cyclic-nucleotide 2'-phosphodiesterase activity"/>
    <property type="evidence" value="ECO:0007669"/>
    <property type="project" value="TreeGrafter"/>
</dbReference>
<sequence>MMEHGEPLQFGIVTDVHFQTEDPRAAHRDEAYLRHCLEDLGSRGARFLVQLGDLIKGTPDHAPEELRQALCPFKEFNGPIHHVIGNHCLQLPVAILQPAYGLRHPWYSFTEGGVLFLVLDGMEVSLLREPETDEDRAMLEHFRKTPGCQPWCGAVGSRQKAWLQKELRLAGEQRMPAFVLSHLPLHPATTDERHGILWNHGDIRDILAASFAVKACISGHYHPGAYSRESGIHYIVLPAFNTRGTKGDDGCFMAVLREGQLIISTSAGTLLHDADLPKRAQQT</sequence>
<dbReference type="Pfam" id="PF00149">
    <property type="entry name" value="Metallophos"/>
    <property type="match status" value="1"/>
</dbReference>
<evidence type="ECO:0000313" key="3">
    <source>
        <dbReference type="Proteomes" id="UP000076481"/>
    </source>
</evidence>
<dbReference type="Proteomes" id="UP000076481">
    <property type="component" value="Unassembled WGS sequence"/>
</dbReference>
<proteinExistence type="predicted"/>
<dbReference type="AlphaFoldDB" id="A0A165M5I0"/>
<feature type="domain" description="Calcineurin-like phosphoesterase" evidence="1">
    <location>
        <begin position="10"/>
        <end position="223"/>
    </location>
</feature>
<organism evidence="2 3">
    <name type="scientific">Pelodictyon luteolum</name>
    <dbReference type="NCBI Taxonomy" id="1100"/>
    <lineage>
        <taxon>Bacteria</taxon>
        <taxon>Pseudomonadati</taxon>
        <taxon>Chlorobiota</taxon>
        <taxon>Chlorobiia</taxon>
        <taxon>Chlorobiales</taxon>
        <taxon>Chlorobiaceae</taxon>
        <taxon>Chlorobium/Pelodictyon group</taxon>
        <taxon>Pelodictyon</taxon>
    </lineage>
</organism>
<dbReference type="Gene3D" id="3.60.21.10">
    <property type="match status" value="1"/>
</dbReference>
<dbReference type="PANTHER" id="PTHR16509:SF8">
    <property type="entry name" value="MANGANESE-DEPENDENT ADP-RIBOSE_CDP-ALCOHOL DIPHOSPHATASE"/>
    <property type="match status" value="1"/>
</dbReference>
<dbReference type="InterPro" id="IPR004843">
    <property type="entry name" value="Calcineurin-like_PHP"/>
</dbReference>
<protein>
    <recommendedName>
        <fullName evidence="1">Calcineurin-like phosphoesterase domain-containing protein</fullName>
    </recommendedName>
</protein>
<accession>A0A165M5I0</accession>
<reference evidence="2 3" key="1">
    <citation type="submission" date="2016-03" db="EMBL/GenBank/DDBJ databases">
        <title>Speciation and ecological success in dimly lit waters: horizontal gene transfer in a green sulfur bacteria bloom unveiled by metagenomic assembly.</title>
        <authorList>
            <person name="Llorens-Mares T."/>
            <person name="Liu Z."/>
            <person name="Allen L.Z."/>
            <person name="Rusch D.B."/>
            <person name="Craig M.T."/>
            <person name="Dupont C.L."/>
            <person name="Bryant D.A."/>
            <person name="Casamayor E.O."/>
        </authorList>
    </citation>
    <scope>NUCLEOTIDE SEQUENCE [LARGE SCALE GENOMIC DNA]</scope>
    <source>
        <strain evidence="2">CIII</strain>
    </source>
</reference>
<gene>
    <name evidence="2" type="ORF">A3K90_09745</name>
</gene>
<dbReference type="RefSeq" id="WP_303680978.1">
    <property type="nucleotide sequence ID" value="NZ_LVWG01000017.1"/>
</dbReference>
<dbReference type="EMBL" id="LVWG01000017">
    <property type="protein sequence ID" value="KZK74833.1"/>
    <property type="molecule type" value="Genomic_DNA"/>
</dbReference>
<dbReference type="PANTHER" id="PTHR16509">
    <property type="match status" value="1"/>
</dbReference>
<evidence type="ECO:0000259" key="1">
    <source>
        <dbReference type="Pfam" id="PF00149"/>
    </source>
</evidence>
<evidence type="ECO:0000313" key="2">
    <source>
        <dbReference type="EMBL" id="KZK74833.1"/>
    </source>
</evidence>
<name>A0A165M5I0_PELLU</name>
<dbReference type="GO" id="GO:0047734">
    <property type="term" value="F:CDP-glycerol diphosphatase activity"/>
    <property type="evidence" value="ECO:0007669"/>
    <property type="project" value="TreeGrafter"/>
</dbReference>
<comment type="caution">
    <text evidence="2">The sequence shown here is derived from an EMBL/GenBank/DDBJ whole genome shotgun (WGS) entry which is preliminary data.</text>
</comment>
<dbReference type="InterPro" id="IPR029052">
    <property type="entry name" value="Metallo-depent_PP-like"/>
</dbReference>
<dbReference type="GO" id="GO:0047631">
    <property type="term" value="F:ADP-ribose diphosphatase activity"/>
    <property type="evidence" value="ECO:0007669"/>
    <property type="project" value="TreeGrafter"/>
</dbReference>